<keyword evidence="5 13" id="KW-0375">Hydrogen ion transport</keyword>
<dbReference type="AlphaFoldDB" id="A0A501XEN6"/>
<evidence type="ECO:0000256" key="9">
    <source>
        <dbReference type="ARBA" id="ARBA00023310"/>
    </source>
</evidence>
<dbReference type="GO" id="GO:0046933">
    <property type="term" value="F:proton-transporting ATP synthase activity, rotational mechanism"/>
    <property type="evidence" value="ECO:0007669"/>
    <property type="project" value="UniProtKB-UniRule"/>
</dbReference>
<proteinExistence type="inferred from homology"/>
<dbReference type="InterPro" id="IPR002146">
    <property type="entry name" value="ATP_synth_b/b'su_bac/chlpt"/>
</dbReference>
<evidence type="ECO:0000256" key="15">
    <source>
        <dbReference type="SAM" id="Coils"/>
    </source>
</evidence>
<keyword evidence="9 13" id="KW-0066">ATP synthesis</keyword>
<dbReference type="HAMAP" id="MF_01398">
    <property type="entry name" value="ATP_synth_b_bprime"/>
    <property type="match status" value="1"/>
</dbReference>
<evidence type="ECO:0000256" key="5">
    <source>
        <dbReference type="ARBA" id="ARBA00022781"/>
    </source>
</evidence>
<dbReference type="OrthoDB" id="8479836at2"/>
<dbReference type="Pfam" id="PF00430">
    <property type="entry name" value="ATP-synt_B"/>
    <property type="match status" value="1"/>
</dbReference>
<reference evidence="16 17" key="1">
    <citation type="submission" date="2019-06" db="EMBL/GenBank/DDBJ databases">
        <authorList>
            <person name="Lee I."/>
            <person name="Jang G.I."/>
            <person name="Hwang C.Y."/>
        </authorList>
    </citation>
    <scope>NUCLEOTIDE SEQUENCE [LARGE SCALE GENOMIC DNA]</scope>
    <source>
        <strain evidence="16 17">PAMC 28131</strain>
    </source>
</reference>
<feature type="coiled-coil region" evidence="15">
    <location>
        <begin position="71"/>
        <end position="148"/>
    </location>
</feature>
<evidence type="ECO:0000313" key="16">
    <source>
        <dbReference type="EMBL" id="TPE58764.1"/>
    </source>
</evidence>
<keyword evidence="15" id="KW-0175">Coiled coil</keyword>
<keyword evidence="8 13" id="KW-0472">Membrane</keyword>
<dbReference type="InterPro" id="IPR050059">
    <property type="entry name" value="ATP_synthase_B_chain"/>
</dbReference>
<keyword evidence="13" id="KW-1003">Cell membrane</keyword>
<keyword evidence="6 13" id="KW-1133">Transmembrane helix</keyword>
<dbReference type="PANTHER" id="PTHR33445">
    <property type="entry name" value="ATP SYNTHASE SUBUNIT B', CHLOROPLASTIC"/>
    <property type="match status" value="1"/>
</dbReference>
<evidence type="ECO:0000256" key="2">
    <source>
        <dbReference type="ARBA" id="ARBA00022448"/>
    </source>
</evidence>
<evidence type="ECO:0000256" key="8">
    <source>
        <dbReference type="ARBA" id="ARBA00023136"/>
    </source>
</evidence>
<dbReference type="GO" id="GO:0005886">
    <property type="term" value="C:plasma membrane"/>
    <property type="evidence" value="ECO:0007669"/>
    <property type="project" value="UniProtKB-SubCell"/>
</dbReference>
<keyword evidence="17" id="KW-1185">Reference proteome</keyword>
<keyword evidence="7 13" id="KW-0406">Ion transport</keyword>
<dbReference type="GO" id="GO:0045259">
    <property type="term" value="C:proton-transporting ATP synthase complex"/>
    <property type="evidence" value="ECO:0007669"/>
    <property type="project" value="UniProtKB-KW"/>
</dbReference>
<dbReference type="PANTHER" id="PTHR33445:SF1">
    <property type="entry name" value="ATP SYNTHASE SUBUNIT B"/>
    <property type="match status" value="1"/>
</dbReference>
<accession>A0A501XEN6</accession>
<sequence length="198" mass="20171">MSDVVAASEAHAADMPEVADHGPAAPGTVAGAEHAAGHETVLGLDSYAIVGLAFLAFVAILWKVGAFSAIIKALDGQADKVKADLAEAAQLKAEAQALKAKAAADAADAEAQSLAMLANAETEAKRIIEQAAADAEEAIARRTRLAEDRIAAEARGAEAELRARAADITVKAAEALLAARSKELTGLTDAAIAGLERR</sequence>
<evidence type="ECO:0000256" key="14">
    <source>
        <dbReference type="RuleBase" id="RU003848"/>
    </source>
</evidence>
<dbReference type="Proteomes" id="UP000319897">
    <property type="component" value="Unassembled WGS sequence"/>
</dbReference>
<dbReference type="GO" id="GO:0046961">
    <property type="term" value="F:proton-transporting ATPase activity, rotational mechanism"/>
    <property type="evidence" value="ECO:0007669"/>
    <property type="project" value="TreeGrafter"/>
</dbReference>
<evidence type="ECO:0000256" key="11">
    <source>
        <dbReference type="ARBA" id="ARBA00025614"/>
    </source>
</evidence>
<evidence type="ECO:0000313" key="17">
    <source>
        <dbReference type="Proteomes" id="UP000319897"/>
    </source>
</evidence>
<evidence type="ECO:0000256" key="1">
    <source>
        <dbReference type="ARBA" id="ARBA00005513"/>
    </source>
</evidence>
<evidence type="ECO:0000256" key="3">
    <source>
        <dbReference type="ARBA" id="ARBA00022547"/>
    </source>
</evidence>
<gene>
    <name evidence="13" type="primary">atpF</name>
    <name evidence="16" type="ORF">FJQ54_17110</name>
</gene>
<keyword evidence="2 13" id="KW-0813">Transport</keyword>
<feature type="transmembrane region" description="Helical" evidence="13">
    <location>
        <begin position="47"/>
        <end position="71"/>
    </location>
</feature>
<evidence type="ECO:0000256" key="12">
    <source>
        <dbReference type="ARBA" id="ARBA00037847"/>
    </source>
</evidence>
<comment type="similarity">
    <text evidence="1 13 14">Belongs to the ATPase B chain family.</text>
</comment>
<dbReference type="EMBL" id="VFSU01000034">
    <property type="protein sequence ID" value="TPE58764.1"/>
    <property type="molecule type" value="Genomic_DNA"/>
</dbReference>
<dbReference type="RefSeq" id="WP_140929616.1">
    <property type="nucleotide sequence ID" value="NZ_VFSU01000034.1"/>
</dbReference>
<comment type="function">
    <text evidence="11">Component of the F(0) channel, it forms part of the peripheral stalk, linking F(1) to F(0). The b'-subunit is a diverged and duplicated form of b found in plants and photosynthetic bacteria.</text>
</comment>
<comment type="subcellular location">
    <subcellularLocation>
        <location evidence="13">Cell membrane</location>
        <topology evidence="13">Single-pass membrane protein</topology>
    </subcellularLocation>
    <subcellularLocation>
        <location evidence="12">Endomembrane system</location>
        <topology evidence="12">Single-pass membrane protein</topology>
    </subcellularLocation>
</comment>
<name>A0A501XEN6_9SPHN</name>
<dbReference type="GO" id="GO:0012505">
    <property type="term" value="C:endomembrane system"/>
    <property type="evidence" value="ECO:0007669"/>
    <property type="project" value="UniProtKB-SubCell"/>
</dbReference>
<evidence type="ECO:0000256" key="13">
    <source>
        <dbReference type="HAMAP-Rule" id="MF_01398"/>
    </source>
</evidence>
<comment type="subunit">
    <text evidence="13">F-type ATPases have 2 components, F(1) - the catalytic core - and F(0) - the membrane proton channel. F(1) has five subunits: alpha(3), beta(3), gamma(1), delta(1), epsilon(1). F(0) has three main subunits: a(1), b(2) and c(10-14). The alpha and beta chains form an alternating ring which encloses part of the gamma chain. F(1) is attached to F(0) by a central stalk formed by the gamma and epsilon chains, while a peripheral stalk is formed by the delta and b chains.</text>
</comment>
<keyword evidence="4 13" id="KW-0812">Transmembrane</keyword>
<organism evidence="16 17">
    <name type="scientific">Sandaracinobacter neustonicus</name>
    <dbReference type="NCBI Taxonomy" id="1715348"/>
    <lineage>
        <taxon>Bacteria</taxon>
        <taxon>Pseudomonadati</taxon>
        <taxon>Pseudomonadota</taxon>
        <taxon>Alphaproteobacteria</taxon>
        <taxon>Sphingomonadales</taxon>
        <taxon>Sphingosinicellaceae</taxon>
        <taxon>Sandaracinobacter</taxon>
    </lineage>
</organism>
<comment type="caution">
    <text evidence="16">The sequence shown here is derived from an EMBL/GenBank/DDBJ whole genome shotgun (WGS) entry which is preliminary data.</text>
</comment>
<evidence type="ECO:0000256" key="10">
    <source>
        <dbReference type="ARBA" id="ARBA00025198"/>
    </source>
</evidence>
<evidence type="ECO:0000256" key="7">
    <source>
        <dbReference type="ARBA" id="ARBA00023065"/>
    </source>
</evidence>
<evidence type="ECO:0000256" key="6">
    <source>
        <dbReference type="ARBA" id="ARBA00022989"/>
    </source>
</evidence>
<comment type="function">
    <text evidence="10 13">F(1)F(0) ATP synthase produces ATP from ADP in the presence of a proton or sodium gradient. F-type ATPases consist of two structural domains, F(1) containing the extramembraneous catalytic core and F(0) containing the membrane proton channel, linked together by a central stalk and a peripheral stalk. During catalysis, ATP synthesis in the catalytic domain of F(1) is coupled via a rotary mechanism of the central stalk subunits to proton translocation.</text>
</comment>
<evidence type="ECO:0000256" key="4">
    <source>
        <dbReference type="ARBA" id="ARBA00022692"/>
    </source>
</evidence>
<keyword evidence="3 13" id="KW-0138">CF(0)</keyword>
<protein>
    <recommendedName>
        <fullName evidence="13">ATP synthase subunit b</fullName>
    </recommendedName>
    <alternativeName>
        <fullName evidence="13">ATP synthase F(0) sector subunit b</fullName>
    </alternativeName>
    <alternativeName>
        <fullName evidence="13">ATPase subunit I</fullName>
    </alternativeName>
    <alternativeName>
        <fullName evidence="13">F-type ATPase subunit b</fullName>
        <shortName evidence="13">F-ATPase subunit b</shortName>
    </alternativeName>
</protein>